<dbReference type="EMBL" id="CP002045">
    <property type="protein sequence ID" value="ADH92147.1"/>
    <property type="molecule type" value="Genomic_DNA"/>
</dbReference>
<evidence type="ECO:0000256" key="1">
    <source>
        <dbReference type="ARBA" id="ARBA00009922"/>
    </source>
</evidence>
<dbReference type="GO" id="GO:0043138">
    <property type="term" value="F:3'-5' DNA helicase activity"/>
    <property type="evidence" value="ECO:0007669"/>
    <property type="project" value="UniProtKB-EC"/>
</dbReference>
<evidence type="ECO:0000256" key="6">
    <source>
        <dbReference type="ARBA" id="ARBA00023235"/>
    </source>
</evidence>
<dbReference type="GO" id="GO:0003677">
    <property type="term" value="F:DNA binding"/>
    <property type="evidence" value="ECO:0007669"/>
    <property type="project" value="InterPro"/>
</dbReference>
<sequence>MHPEAILESLDPDQREVARNVHGPMAVLAGAGTGKTRAITHRIAYAVHSGAFDPRNILAVTFTTKAASEMRSRLRDLGVRPVNARTFHSAALAQLRHFWPQAIGGYVPEIKESKIALVSGAAASLGLDNSKPAVRDLAAEIEWSKVSLCPPEEYVQRATELHRDPVAGATYQDIAHLIRRYEEAKTERGVIDFEDVILLLIGIMRDEPEIARIIRHQYRHFVVDEYQDVSPMQHRLLDLWLGDRRDLCVVGDVAQTIYSFAGAQSAYLSEFSRHYPQAKIVTLNRDYRSTPQVVDLANTVISQARLDGAVHLTSMLPSGRPVAFDAYADDTDEATSIAQKIVSLVNHGAKYSDIAILYRTNAQSAAFETALTDLGIPVSIKDAERFFQRKDVKEAMVMLRSVARLPQHKGLEDTVVDGLIQMGWRPEAPTGRGAIRERWDALNALREIAAEMEEKRGADVEEFLAEMRERAEMMNEPVSNSVTLASLHASKGLEWDSVFLVGMSEGLMPISLAKAGEGIEEERRLFYVGITRAKHHLSISYARGNSGRTDRKRSRFLEDVWATTQSRATQARKKSAELAYEFETYHPQDMDLFNDLVRWRRGVADESGRKPYLILHDSVLRDIAVNKPRNLAELGKIKGVGAMKLAYFGEAVLEIVNRTSIGSGRAASTGEMRWHLE</sequence>
<dbReference type="KEGG" id="ahe:Arch_0393"/>
<dbReference type="GO" id="GO:0005829">
    <property type="term" value="C:cytosol"/>
    <property type="evidence" value="ECO:0007669"/>
    <property type="project" value="TreeGrafter"/>
</dbReference>
<dbReference type="AlphaFoldDB" id="D7BMJ8"/>
<proteinExistence type="inferred from homology"/>
<dbReference type="SMART" id="SM00341">
    <property type="entry name" value="HRDC"/>
    <property type="match status" value="1"/>
</dbReference>
<dbReference type="PROSITE" id="PS51198">
    <property type="entry name" value="UVRD_HELICASE_ATP_BIND"/>
    <property type="match status" value="1"/>
</dbReference>
<dbReference type="OrthoDB" id="9806690at2"/>
<dbReference type="Pfam" id="PF00580">
    <property type="entry name" value="UvrD-helicase"/>
    <property type="match status" value="1"/>
</dbReference>
<protein>
    <recommendedName>
        <fullName evidence="8">DNA 3'-5' helicase</fullName>
        <ecNumber evidence="8">5.6.2.4</ecNumber>
    </recommendedName>
</protein>
<evidence type="ECO:0000256" key="10">
    <source>
        <dbReference type="PROSITE-ProRule" id="PRU00560"/>
    </source>
</evidence>
<dbReference type="PANTHER" id="PTHR11070:SF69">
    <property type="entry name" value="ATP-DEPENDENT DNA HELICASE UVRD2"/>
    <property type="match status" value="1"/>
</dbReference>
<dbReference type="Pfam" id="PF00570">
    <property type="entry name" value="HRDC"/>
    <property type="match status" value="1"/>
</dbReference>
<accession>D7BMJ8</accession>
<keyword evidence="6" id="KW-0413">Isomerase</keyword>
<feature type="domain" description="HRDC" evidence="11">
    <location>
        <begin position="586"/>
        <end position="666"/>
    </location>
</feature>
<comment type="catalytic activity">
    <reaction evidence="7">
        <text>Couples ATP hydrolysis with the unwinding of duplex DNA by translocating in the 3'-5' direction.</text>
        <dbReference type="EC" id="5.6.2.4"/>
    </reaction>
</comment>
<evidence type="ECO:0000256" key="4">
    <source>
        <dbReference type="ARBA" id="ARBA00022806"/>
    </source>
</evidence>
<evidence type="ECO:0000256" key="7">
    <source>
        <dbReference type="ARBA" id="ARBA00034617"/>
    </source>
</evidence>
<dbReference type="EC" id="5.6.2.4" evidence="8"/>
<name>D7BMJ8_ARCHD</name>
<dbReference type="Gene3D" id="3.40.50.300">
    <property type="entry name" value="P-loop containing nucleotide triphosphate hydrolases"/>
    <property type="match status" value="3"/>
</dbReference>
<evidence type="ECO:0000256" key="9">
    <source>
        <dbReference type="ARBA" id="ARBA00048988"/>
    </source>
</evidence>
<keyword evidence="4 10" id="KW-0347">Helicase</keyword>
<evidence type="ECO:0000313" key="14">
    <source>
        <dbReference type="EMBL" id="ADH92147.1"/>
    </source>
</evidence>
<feature type="domain" description="UvrD-like helicase ATP-binding" evidence="12">
    <location>
        <begin position="8"/>
        <end position="290"/>
    </location>
</feature>
<dbReference type="Proteomes" id="UP000000376">
    <property type="component" value="Chromosome"/>
</dbReference>
<comment type="similarity">
    <text evidence="1">Belongs to the helicase family. UvrD subfamily.</text>
</comment>
<dbReference type="InterPro" id="IPR002121">
    <property type="entry name" value="HRDC_dom"/>
</dbReference>
<keyword evidence="15" id="KW-1185">Reference proteome</keyword>
<dbReference type="Gene3D" id="1.10.150.80">
    <property type="entry name" value="HRDC domain"/>
    <property type="match status" value="1"/>
</dbReference>
<dbReference type="GO" id="GO:0005524">
    <property type="term" value="F:ATP binding"/>
    <property type="evidence" value="ECO:0007669"/>
    <property type="project" value="UniProtKB-UniRule"/>
</dbReference>
<dbReference type="InterPro" id="IPR000212">
    <property type="entry name" value="DNA_helicase_UvrD/REP"/>
</dbReference>
<gene>
    <name evidence="14" type="ordered locus">Arch_0393</name>
</gene>
<dbReference type="STRING" id="644284.Arch_0393"/>
<dbReference type="HOGENOM" id="CLU_004585_5_6_11"/>
<evidence type="ECO:0000256" key="2">
    <source>
        <dbReference type="ARBA" id="ARBA00022741"/>
    </source>
</evidence>
<dbReference type="PROSITE" id="PS51217">
    <property type="entry name" value="UVRD_HELICASE_CTER"/>
    <property type="match status" value="1"/>
</dbReference>
<dbReference type="InterPro" id="IPR044876">
    <property type="entry name" value="HRDC_dom_sf"/>
</dbReference>
<organism evidence="14 15">
    <name type="scientific">Arcanobacterium haemolyticum (strain ATCC 9345 / DSM 20595 / CCM 5947 / CCUG 17215 / LMG 16163 / NBRC 15585 / NCTC 8452 / 11018)</name>
    <dbReference type="NCBI Taxonomy" id="644284"/>
    <lineage>
        <taxon>Bacteria</taxon>
        <taxon>Bacillati</taxon>
        <taxon>Actinomycetota</taxon>
        <taxon>Actinomycetes</taxon>
        <taxon>Actinomycetales</taxon>
        <taxon>Actinomycetaceae</taxon>
        <taxon>Arcanobacterium</taxon>
    </lineage>
</organism>
<dbReference type="RefSeq" id="WP_013169645.1">
    <property type="nucleotide sequence ID" value="NC_014218.1"/>
</dbReference>
<dbReference type="InterPro" id="IPR013986">
    <property type="entry name" value="DExx_box_DNA_helicase_dom_sf"/>
</dbReference>
<dbReference type="GO" id="GO:0033202">
    <property type="term" value="C:DNA helicase complex"/>
    <property type="evidence" value="ECO:0007669"/>
    <property type="project" value="TreeGrafter"/>
</dbReference>
<dbReference type="PANTHER" id="PTHR11070">
    <property type="entry name" value="UVRD / RECB / PCRA DNA HELICASE FAMILY MEMBER"/>
    <property type="match status" value="1"/>
</dbReference>
<keyword evidence="5 10" id="KW-0067">ATP-binding</keyword>
<dbReference type="InterPro" id="IPR027417">
    <property type="entry name" value="P-loop_NTPase"/>
</dbReference>
<dbReference type="SUPFAM" id="SSF52540">
    <property type="entry name" value="P-loop containing nucleoside triphosphate hydrolases"/>
    <property type="match status" value="1"/>
</dbReference>
<dbReference type="PROSITE" id="PS50967">
    <property type="entry name" value="HRDC"/>
    <property type="match status" value="1"/>
</dbReference>
<evidence type="ECO:0000259" key="13">
    <source>
        <dbReference type="PROSITE" id="PS51217"/>
    </source>
</evidence>
<dbReference type="InterPro" id="IPR014016">
    <property type="entry name" value="UvrD-like_ATP-bd"/>
</dbReference>
<dbReference type="eggNOG" id="COG0210">
    <property type="taxonomic scope" value="Bacteria"/>
</dbReference>
<evidence type="ECO:0000259" key="11">
    <source>
        <dbReference type="PROSITE" id="PS50967"/>
    </source>
</evidence>
<evidence type="ECO:0000259" key="12">
    <source>
        <dbReference type="PROSITE" id="PS51198"/>
    </source>
</evidence>
<feature type="binding site" evidence="10">
    <location>
        <begin position="29"/>
        <end position="36"/>
    </location>
    <ligand>
        <name>ATP</name>
        <dbReference type="ChEBI" id="CHEBI:30616"/>
    </ligand>
</feature>
<dbReference type="InterPro" id="IPR010997">
    <property type="entry name" value="HRDC-like_sf"/>
</dbReference>
<dbReference type="CDD" id="cd18807">
    <property type="entry name" value="SF1_C_UvrD"/>
    <property type="match status" value="1"/>
</dbReference>
<comment type="catalytic activity">
    <reaction evidence="9">
        <text>ATP + H2O = ADP + phosphate + H(+)</text>
        <dbReference type="Rhea" id="RHEA:13065"/>
        <dbReference type="ChEBI" id="CHEBI:15377"/>
        <dbReference type="ChEBI" id="CHEBI:15378"/>
        <dbReference type="ChEBI" id="CHEBI:30616"/>
        <dbReference type="ChEBI" id="CHEBI:43474"/>
        <dbReference type="ChEBI" id="CHEBI:456216"/>
        <dbReference type="EC" id="5.6.2.4"/>
    </reaction>
</comment>
<dbReference type="InterPro" id="IPR014017">
    <property type="entry name" value="DNA_helicase_UvrD-like_C"/>
</dbReference>
<evidence type="ECO:0000256" key="5">
    <source>
        <dbReference type="ARBA" id="ARBA00022840"/>
    </source>
</evidence>
<dbReference type="GO" id="GO:0000725">
    <property type="term" value="P:recombinational repair"/>
    <property type="evidence" value="ECO:0007669"/>
    <property type="project" value="TreeGrafter"/>
</dbReference>
<reference evidence="14 15" key="1">
    <citation type="journal article" date="2010" name="Stand. Genomic Sci.">
        <title>Complete genome sequence of Arcanobacterium haemolyticum type strain (11018).</title>
        <authorList>
            <person name="Yasawong M."/>
            <person name="Teshima H."/>
            <person name="Lapidus A."/>
            <person name="Nolan M."/>
            <person name="Lucas S."/>
            <person name="Glavina Del Rio T."/>
            <person name="Tice H."/>
            <person name="Cheng J."/>
            <person name="Bruce D."/>
            <person name="Detter C."/>
            <person name="Tapia R."/>
            <person name="Han C."/>
            <person name="Goodwin L."/>
            <person name="Pitluck S."/>
            <person name="Liolios K."/>
            <person name="Ivanova N."/>
            <person name="Mavromatis K."/>
            <person name="Mikhailova N."/>
            <person name="Pati A."/>
            <person name="Chen A."/>
            <person name="Palaniappan K."/>
            <person name="Land M."/>
            <person name="Hauser L."/>
            <person name="Chang Y."/>
            <person name="Jeffries C."/>
            <person name="Rohde M."/>
            <person name="Sikorski J."/>
            <person name="Pukall R."/>
            <person name="Goker M."/>
            <person name="Woyke T."/>
            <person name="Bristow J."/>
            <person name="Eisen J."/>
            <person name="Markowitz V."/>
            <person name="Hugenholtz P."/>
            <person name="Kyrpides N."/>
            <person name="Klenk H."/>
        </authorList>
    </citation>
    <scope>NUCLEOTIDE SEQUENCE [LARGE SCALE GENOMIC DNA]</scope>
    <source>
        <strain evidence="15">ATCC 9345 / DSM 20595 / CCUG 17215 / LMG 16163 / NBRC 15585 / NCTC 8452 / 11018</strain>
    </source>
</reference>
<dbReference type="CDD" id="cd17932">
    <property type="entry name" value="DEXQc_UvrD"/>
    <property type="match status" value="1"/>
</dbReference>
<keyword evidence="2 10" id="KW-0547">Nucleotide-binding</keyword>
<dbReference type="Pfam" id="PF13361">
    <property type="entry name" value="UvrD_C"/>
    <property type="match status" value="2"/>
</dbReference>
<dbReference type="SUPFAM" id="SSF47819">
    <property type="entry name" value="HRDC-like"/>
    <property type="match status" value="1"/>
</dbReference>
<evidence type="ECO:0000256" key="8">
    <source>
        <dbReference type="ARBA" id="ARBA00034808"/>
    </source>
</evidence>
<keyword evidence="3 10" id="KW-0378">Hydrolase</keyword>
<evidence type="ECO:0000313" key="15">
    <source>
        <dbReference type="Proteomes" id="UP000000376"/>
    </source>
</evidence>
<feature type="domain" description="UvrD-like helicase C-terminal" evidence="13">
    <location>
        <begin position="291"/>
        <end position="535"/>
    </location>
</feature>
<dbReference type="GO" id="GO:0016887">
    <property type="term" value="F:ATP hydrolysis activity"/>
    <property type="evidence" value="ECO:0007669"/>
    <property type="project" value="RHEA"/>
</dbReference>
<dbReference type="Gene3D" id="1.10.10.160">
    <property type="match status" value="1"/>
</dbReference>
<evidence type="ECO:0000256" key="3">
    <source>
        <dbReference type="ARBA" id="ARBA00022801"/>
    </source>
</evidence>